<proteinExistence type="predicted"/>
<sequence length="69" mass="7426">MRYTVTQEGPVGVDAAPRGILKNGLHDQAAMDENCLFCNVPEHHDMVSDEPHVSVCLCVCLCVGDKSIG</sequence>
<accession>A0AAV4HPS4</accession>
<name>A0AAV4HPS4_9GAST</name>
<comment type="caution">
    <text evidence="1">The sequence shown here is derived from an EMBL/GenBank/DDBJ whole genome shotgun (WGS) entry which is preliminary data.</text>
</comment>
<keyword evidence="2" id="KW-1185">Reference proteome</keyword>
<evidence type="ECO:0000313" key="1">
    <source>
        <dbReference type="EMBL" id="GFS00168.1"/>
    </source>
</evidence>
<protein>
    <submittedName>
        <fullName evidence="1">Uncharacterized protein</fullName>
    </submittedName>
</protein>
<dbReference type="AlphaFoldDB" id="A0AAV4HPS4"/>
<gene>
    <name evidence="1" type="ORF">ElyMa_001064900</name>
</gene>
<reference evidence="1 2" key="1">
    <citation type="journal article" date="2021" name="Elife">
        <title>Chloroplast acquisition without the gene transfer in kleptoplastic sea slugs, Plakobranchus ocellatus.</title>
        <authorList>
            <person name="Maeda T."/>
            <person name="Takahashi S."/>
            <person name="Yoshida T."/>
            <person name="Shimamura S."/>
            <person name="Takaki Y."/>
            <person name="Nagai Y."/>
            <person name="Toyoda A."/>
            <person name="Suzuki Y."/>
            <person name="Arimoto A."/>
            <person name="Ishii H."/>
            <person name="Satoh N."/>
            <person name="Nishiyama T."/>
            <person name="Hasebe M."/>
            <person name="Maruyama T."/>
            <person name="Minagawa J."/>
            <person name="Obokata J."/>
            <person name="Shigenobu S."/>
        </authorList>
    </citation>
    <scope>NUCLEOTIDE SEQUENCE [LARGE SCALE GENOMIC DNA]</scope>
</reference>
<evidence type="ECO:0000313" key="2">
    <source>
        <dbReference type="Proteomes" id="UP000762676"/>
    </source>
</evidence>
<dbReference type="EMBL" id="BMAT01002148">
    <property type="protein sequence ID" value="GFS00168.1"/>
    <property type="molecule type" value="Genomic_DNA"/>
</dbReference>
<organism evidence="1 2">
    <name type="scientific">Elysia marginata</name>
    <dbReference type="NCBI Taxonomy" id="1093978"/>
    <lineage>
        <taxon>Eukaryota</taxon>
        <taxon>Metazoa</taxon>
        <taxon>Spiralia</taxon>
        <taxon>Lophotrochozoa</taxon>
        <taxon>Mollusca</taxon>
        <taxon>Gastropoda</taxon>
        <taxon>Heterobranchia</taxon>
        <taxon>Euthyneura</taxon>
        <taxon>Panpulmonata</taxon>
        <taxon>Sacoglossa</taxon>
        <taxon>Placobranchoidea</taxon>
        <taxon>Plakobranchidae</taxon>
        <taxon>Elysia</taxon>
    </lineage>
</organism>
<dbReference type="Proteomes" id="UP000762676">
    <property type="component" value="Unassembled WGS sequence"/>
</dbReference>